<keyword evidence="2" id="KW-0732">Signal</keyword>
<feature type="region of interest" description="Disordered" evidence="1">
    <location>
        <begin position="32"/>
        <end position="61"/>
    </location>
</feature>
<feature type="chain" id="PRO_5046034071" evidence="2">
    <location>
        <begin position="20"/>
        <end position="61"/>
    </location>
</feature>
<protein>
    <submittedName>
        <fullName evidence="3">Uncharacterized protein</fullName>
    </submittedName>
</protein>
<dbReference type="EMBL" id="JAKZGP010000017">
    <property type="protein sequence ID" value="MCH7409439.1"/>
    <property type="molecule type" value="Genomic_DNA"/>
</dbReference>
<feature type="signal peptide" evidence="2">
    <location>
        <begin position="1"/>
        <end position="19"/>
    </location>
</feature>
<dbReference type="PROSITE" id="PS51257">
    <property type="entry name" value="PROKAR_LIPOPROTEIN"/>
    <property type="match status" value="1"/>
</dbReference>
<evidence type="ECO:0000256" key="2">
    <source>
        <dbReference type="SAM" id="SignalP"/>
    </source>
</evidence>
<organism evidence="3 4">
    <name type="scientific">Belliella filtrata</name>
    <dbReference type="NCBI Taxonomy" id="2923435"/>
    <lineage>
        <taxon>Bacteria</taxon>
        <taxon>Pseudomonadati</taxon>
        <taxon>Bacteroidota</taxon>
        <taxon>Cytophagia</taxon>
        <taxon>Cytophagales</taxon>
        <taxon>Cyclobacteriaceae</taxon>
        <taxon>Belliella</taxon>
    </lineage>
</organism>
<evidence type="ECO:0000313" key="3">
    <source>
        <dbReference type="EMBL" id="MCH7409439.1"/>
    </source>
</evidence>
<proteinExistence type="predicted"/>
<comment type="caution">
    <text evidence="3">The sequence shown here is derived from an EMBL/GenBank/DDBJ whole genome shotgun (WGS) entry which is preliminary data.</text>
</comment>
<evidence type="ECO:0000313" key="4">
    <source>
        <dbReference type="Proteomes" id="UP001165489"/>
    </source>
</evidence>
<sequence>MKKLFAWMLLAGMATLASCGNKTTEDTLLEPEEPEVYEDTTYTNEPIEELEEMEMERDTLN</sequence>
<keyword evidence="4" id="KW-1185">Reference proteome</keyword>
<name>A0ABS9UZ52_9BACT</name>
<feature type="compositionally biased region" description="Acidic residues" evidence="1">
    <location>
        <begin position="46"/>
        <end position="55"/>
    </location>
</feature>
<gene>
    <name evidence="3" type="ORF">MM239_08540</name>
</gene>
<accession>A0ABS9UZ52</accession>
<evidence type="ECO:0000256" key="1">
    <source>
        <dbReference type="SAM" id="MobiDB-lite"/>
    </source>
</evidence>
<dbReference type="RefSeq" id="WP_241347786.1">
    <property type="nucleotide sequence ID" value="NZ_JAKZGP010000017.1"/>
</dbReference>
<reference evidence="3" key="1">
    <citation type="submission" date="2022-03" db="EMBL/GenBank/DDBJ databases">
        <title>De novo assembled genomes of Belliella spp. (Cyclobacteriaceae) strains.</title>
        <authorList>
            <person name="Szabo A."/>
            <person name="Korponai K."/>
            <person name="Felfoldi T."/>
        </authorList>
    </citation>
    <scope>NUCLEOTIDE SEQUENCE</scope>
    <source>
        <strain evidence="3">DSM 111904</strain>
    </source>
</reference>
<dbReference type="Proteomes" id="UP001165489">
    <property type="component" value="Unassembled WGS sequence"/>
</dbReference>